<comment type="caution">
    <text evidence="2">The sequence shown here is derived from an EMBL/GenBank/DDBJ whole genome shotgun (WGS) entry which is preliminary data.</text>
</comment>
<name>A0ABT6N2J4_9SPHN</name>
<evidence type="ECO:0000259" key="1">
    <source>
        <dbReference type="Pfam" id="PF08768"/>
    </source>
</evidence>
<dbReference type="Pfam" id="PF08768">
    <property type="entry name" value="THAP4_heme-bd"/>
    <property type="match status" value="1"/>
</dbReference>
<keyword evidence="3" id="KW-1185">Reference proteome</keyword>
<dbReference type="EMBL" id="JARYGZ010000001">
    <property type="protein sequence ID" value="MDH7638601.1"/>
    <property type="molecule type" value="Genomic_DNA"/>
</dbReference>
<reference evidence="2" key="1">
    <citation type="submission" date="2023-04" db="EMBL/GenBank/DDBJ databases">
        <title>Sphingomonas sp. MAHUQ-71 isolated from rice field.</title>
        <authorList>
            <person name="Huq M.A."/>
        </authorList>
    </citation>
    <scope>NUCLEOTIDE SEQUENCE</scope>
    <source>
        <strain evidence="2">MAHUQ-71</strain>
    </source>
</reference>
<gene>
    <name evidence="2" type="ORF">QGN17_07645</name>
</gene>
<dbReference type="SUPFAM" id="SSF50814">
    <property type="entry name" value="Lipocalins"/>
    <property type="match status" value="1"/>
</dbReference>
<dbReference type="InterPro" id="IPR014878">
    <property type="entry name" value="THAP4-like_heme-bd"/>
</dbReference>
<proteinExistence type="predicted"/>
<protein>
    <submittedName>
        <fullName evidence="2">Heme-binding beta-barrel domain-containing protein</fullName>
    </submittedName>
</protein>
<dbReference type="RefSeq" id="WP_281043892.1">
    <property type="nucleotide sequence ID" value="NZ_JARYGZ010000001.1"/>
</dbReference>
<organism evidence="2 3">
    <name type="scientific">Sphingomonas oryzagri</name>
    <dbReference type="NCBI Taxonomy" id="3042314"/>
    <lineage>
        <taxon>Bacteria</taxon>
        <taxon>Pseudomonadati</taxon>
        <taxon>Pseudomonadota</taxon>
        <taxon>Alphaproteobacteria</taxon>
        <taxon>Sphingomonadales</taxon>
        <taxon>Sphingomonadaceae</taxon>
        <taxon>Sphingomonas</taxon>
    </lineage>
</organism>
<sequence length="221" mass="24692">MNPFPHDIFTEPSDVDPDTLANLGPLTRLAGRWEAQKGVDINPKAEAPERRVFIERVSFDPIDPQTNGPQLFYGLRYHIHITTREEEITFHDQVGYWLWEPATGLILQTLAIPRGQVALASGRGKAGDDTLTLTATRGQTEYGVCSTAFLEYGFRTDSYTIAITFDGDDAWSYDIKTMLTVHGRAEPFEHHDTNTLKRVAAGKPNPLKQILDRRSAKPPAA</sequence>
<dbReference type="InterPro" id="IPR012674">
    <property type="entry name" value="Calycin"/>
</dbReference>
<accession>A0ABT6N2J4</accession>
<dbReference type="InterPro" id="IPR014602">
    <property type="entry name" value="UCP036226"/>
</dbReference>
<evidence type="ECO:0000313" key="2">
    <source>
        <dbReference type="EMBL" id="MDH7638601.1"/>
    </source>
</evidence>
<feature type="domain" description="THAP4-like heme-binding" evidence="1">
    <location>
        <begin position="22"/>
        <end position="198"/>
    </location>
</feature>
<dbReference type="Gene3D" id="2.40.128.20">
    <property type="match status" value="1"/>
</dbReference>
<dbReference type="Proteomes" id="UP001160625">
    <property type="component" value="Unassembled WGS sequence"/>
</dbReference>
<evidence type="ECO:0000313" key="3">
    <source>
        <dbReference type="Proteomes" id="UP001160625"/>
    </source>
</evidence>
<dbReference type="PIRSF" id="PIRSF036226">
    <property type="entry name" value="UCP036226"/>
    <property type="match status" value="1"/>
</dbReference>